<proteinExistence type="predicted"/>
<sequence>MSSSTLLATGSPSKILCLDGGGVRGLSSLLILEEIMECIKKSERLSDVPKPCERFDFIGGTGTGGIIAIMLGRLRMSVHKSIQEYKILANTVFVQKSAPATEPSSAFSARELEIAIKRMIRNNCQDKQCLRQSGGSITGLDMCLHEDMLFLDERGTKTAVLAMTKVNLDTKPTLFTTYNTRENFRGCEVWKVARATSAAATFFESIKLGRDDIEFIDASYGHNNPCEVLIAEAKEQLPGKEMMILSIGTGLDDIIEIKNSESSVLEALSKMATSSKQADLRLKHIYASTGMYHRFNVDNGLKDTKISDCQELSNISAHTNNYLNENKQSVMEFVTALTARSVLQPEIYHSEEDKKCLQELYVADPRTDKTSIESKKGGLLNDCYKWIVEHEDFQRFQIEEESRILWIKGEPGKGKTMLLCGIIDHLDSKKSVPLSYFFCQAGNNQVNTATSVLRGLIYDLAYHNPHLTKYVRSKYDYKKELFKDENAWHELCGIMSAMLSDSSLRNVILIVDALDECSEGRQRLLEFIAQPSAAKWIVSSRNWPDIEEILDDAEQRVKIHLEVNQGSVSDAVHFYIQLKVDELSRKKKYNDHTKAAVLQHLQANAGGTFLWVALVYQQLSLPETRNWHIKDTLKSYPAGLDELYQRILMHISESKDAKLCEDILGHILIVYQPLTLEELYVLVEALNDVGEEEVQRIINLCGSLLTVHNNVVSFVHQSAKDYCLEKASVEILQYQHQRVALRSLDILHEVLRRDIYGLEAPGYRIDEVSVPEPDPLAPIRYSCLFWVDHLCDSPADDVVSINKGILALFKEKYLQWLEVCSLLRSISSAGRALQKLTAYLKKAPQDLQKIAKDAQRFLLSHGGIIEIAPLQVYVSALIFSPKNSLIRQMYNHEEPEWIEPKPQVEKNWDVCLRTLEGHDDTVRSVAFSNDGQRLASGSYDKTVKIWDATSGACLRTLEGHGGWVASVAFSNDGQRLASRSYDMTVKIWDATSGACLRTLEGHDQQVTSVAFSNDGQRLASGSYDKTVKIWDATSGVCLQTIEGHDGEMTSVALSNDGQNLRSSSLVSPTSLLHPRFYSYTISEDRAWIQKNKQPVLWLPPSCRPITLALAPNRIALGSWSGRITIMGFRSTAKHGNLVPE</sequence>
<dbReference type="InterPro" id="IPR027417">
    <property type="entry name" value="P-loop_NTPase"/>
</dbReference>
<evidence type="ECO:0000313" key="9">
    <source>
        <dbReference type="Proteomes" id="UP001610728"/>
    </source>
</evidence>
<feature type="repeat" description="WD" evidence="4">
    <location>
        <begin position="915"/>
        <end position="956"/>
    </location>
</feature>
<evidence type="ECO:0000256" key="5">
    <source>
        <dbReference type="PROSITE-ProRule" id="PRU01161"/>
    </source>
</evidence>
<dbReference type="InterPro" id="IPR019775">
    <property type="entry name" value="WD40_repeat_CS"/>
</dbReference>
<dbReference type="PROSITE" id="PS00678">
    <property type="entry name" value="WD_REPEATS_1"/>
    <property type="match status" value="2"/>
</dbReference>
<dbReference type="InterPro" id="IPR007111">
    <property type="entry name" value="NACHT_NTPase"/>
</dbReference>
<dbReference type="InterPro" id="IPR016035">
    <property type="entry name" value="Acyl_Trfase/lysoPLipase"/>
</dbReference>
<reference evidence="8 9" key="1">
    <citation type="submission" date="2020-05" db="EMBL/GenBank/DDBJ databases">
        <title>Ceratocystis lukuohia genome.</title>
        <authorList>
            <person name="Harrington T.C."/>
            <person name="Kim K."/>
            <person name="Mayers C.G."/>
        </authorList>
    </citation>
    <scope>NUCLEOTIDE SEQUENCE [LARGE SCALE GENOMIC DNA]</scope>
    <source>
        <strain evidence="8 9">C4212</strain>
    </source>
</reference>
<dbReference type="Gene3D" id="2.130.10.10">
    <property type="entry name" value="YVTN repeat-like/Quinoprotein amine dehydrogenase"/>
    <property type="match status" value="2"/>
</dbReference>
<dbReference type="PROSITE" id="PS50082">
    <property type="entry name" value="WD_REPEATS_2"/>
    <property type="match status" value="3"/>
</dbReference>
<feature type="repeat" description="WD" evidence="4">
    <location>
        <begin position="957"/>
        <end position="998"/>
    </location>
</feature>
<organism evidence="8 9">
    <name type="scientific">Ceratocystis lukuohia</name>
    <dbReference type="NCBI Taxonomy" id="2019550"/>
    <lineage>
        <taxon>Eukaryota</taxon>
        <taxon>Fungi</taxon>
        <taxon>Dikarya</taxon>
        <taxon>Ascomycota</taxon>
        <taxon>Pezizomycotina</taxon>
        <taxon>Sordariomycetes</taxon>
        <taxon>Hypocreomycetidae</taxon>
        <taxon>Microascales</taxon>
        <taxon>Ceratocystidaceae</taxon>
        <taxon>Ceratocystis</taxon>
    </lineage>
</organism>
<comment type="caution">
    <text evidence="8">The sequence shown here is derived from an EMBL/GenBank/DDBJ whole genome shotgun (WGS) entry which is preliminary data.</text>
</comment>
<dbReference type="Pfam" id="PF01734">
    <property type="entry name" value="Patatin"/>
    <property type="match status" value="1"/>
</dbReference>
<accession>A0ABR4MGD0</accession>
<dbReference type="RefSeq" id="XP_070858513.1">
    <property type="nucleotide sequence ID" value="XM_071003120.1"/>
</dbReference>
<dbReference type="SUPFAM" id="SSF52540">
    <property type="entry name" value="P-loop containing nucleoside triphosphate hydrolases"/>
    <property type="match status" value="1"/>
</dbReference>
<feature type="repeat" description="WD" evidence="4">
    <location>
        <begin position="999"/>
        <end position="1040"/>
    </location>
</feature>
<gene>
    <name evidence="8" type="ORF">HOO65_050454</name>
</gene>
<feature type="domain" description="NACHT" evidence="6">
    <location>
        <begin position="403"/>
        <end position="541"/>
    </location>
</feature>
<dbReference type="PANTHER" id="PTHR10039:SF14">
    <property type="entry name" value="NACHT DOMAIN-CONTAINING PROTEIN"/>
    <property type="match status" value="1"/>
</dbReference>
<name>A0ABR4MGD0_9PEZI</name>
<dbReference type="InterPro" id="IPR056884">
    <property type="entry name" value="NPHP3-like_N"/>
</dbReference>
<dbReference type="InterPro" id="IPR001680">
    <property type="entry name" value="WD40_rpt"/>
</dbReference>
<evidence type="ECO:0000313" key="8">
    <source>
        <dbReference type="EMBL" id="KAL2887333.1"/>
    </source>
</evidence>
<dbReference type="PROSITE" id="PS50837">
    <property type="entry name" value="NACHT"/>
    <property type="match status" value="1"/>
</dbReference>
<dbReference type="Pfam" id="PF24883">
    <property type="entry name" value="NPHP3_N"/>
    <property type="match status" value="1"/>
</dbReference>
<keyword evidence="3" id="KW-0443">Lipid metabolism</keyword>
<feature type="short sequence motif" description="GXGXXG" evidence="5">
    <location>
        <begin position="20"/>
        <end position="25"/>
    </location>
</feature>
<dbReference type="Pfam" id="PF00400">
    <property type="entry name" value="WD40"/>
    <property type="match status" value="4"/>
</dbReference>
<dbReference type="InterPro" id="IPR015943">
    <property type="entry name" value="WD40/YVTN_repeat-like_dom_sf"/>
</dbReference>
<feature type="domain" description="PNPLA" evidence="7">
    <location>
        <begin position="16"/>
        <end position="230"/>
    </location>
</feature>
<dbReference type="GeneID" id="98119066"/>
<evidence type="ECO:0000256" key="4">
    <source>
        <dbReference type="PROSITE-ProRule" id="PRU00221"/>
    </source>
</evidence>
<keyword evidence="2" id="KW-0677">Repeat</keyword>
<dbReference type="PROSITE" id="PS50294">
    <property type="entry name" value="WD_REPEATS_REGION"/>
    <property type="match status" value="3"/>
</dbReference>
<dbReference type="PROSITE" id="PS51635">
    <property type="entry name" value="PNPLA"/>
    <property type="match status" value="1"/>
</dbReference>
<dbReference type="Gene3D" id="3.40.50.300">
    <property type="entry name" value="P-loop containing nucleotide triphosphate hydrolases"/>
    <property type="match status" value="1"/>
</dbReference>
<dbReference type="SMART" id="SM00320">
    <property type="entry name" value="WD40"/>
    <property type="match status" value="4"/>
</dbReference>
<evidence type="ECO:0000259" key="6">
    <source>
        <dbReference type="PROSITE" id="PS50837"/>
    </source>
</evidence>
<evidence type="ECO:0000256" key="1">
    <source>
        <dbReference type="ARBA" id="ARBA00022574"/>
    </source>
</evidence>
<keyword evidence="1 4" id="KW-0853">WD repeat</keyword>
<dbReference type="CDD" id="cd00200">
    <property type="entry name" value="WD40"/>
    <property type="match status" value="1"/>
</dbReference>
<evidence type="ECO:0000256" key="3">
    <source>
        <dbReference type="ARBA" id="ARBA00023098"/>
    </source>
</evidence>
<keyword evidence="9" id="KW-1185">Reference proteome</keyword>
<dbReference type="InterPro" id="IPR036322">
    <property type="entry name" value="WD40_repeat_dom_sf"/>
</dbReference>
<evidence type="ECO:0000256" key="2">
    <source>
        <dbReference type="ARBA" id="ARBA00022737"/>
    </source>
</evidence>
<dbReference type="Gene3D" id="3.40.1090.10">
    <property type="entry name" value="Cytosolic phospholipase A2 catalytic domain"/>
    <property type="match status" value="1"/>
</dbReference>
<dbReference type="PANTHER" id="PTHR10039">
    <property type="entry name" value="AMELOGENIN"/>
    <property type="match status" value="1"/>
</dbReference>
<dbReference type="Proteomes" id="UP001610728">
    <property type="component" value="Unassembled WGS sequence"/>
</dbReference>
<protein>
    <submittedName>
        <fullName evidence="8">Vegetative incompatibility protein HET-E-1</fullName>
    </submittedName>
</protein>
<dbReference type="SUPFAM" id="SSF50978">
    <property type="entry name" value="WD40 repeat-like"/>
    <property type="match status" value="1"/>
</dbReference>
<comment type="caution">
    <text evidence="5">Lacks conserved residue(s) required for the propagation of feature annotation.</text>
</comment>
<dbReference type="InterPro" id="IPR002641">
    <property type="entry name" value="PNPLA_dom"/>
</dbReference>
<dbReference type="SUPFAM" id="SSF52151">
    <property type="entry name" value="FabD/lysophospholipase-like"/>
    <property type="match status" value="1"/>
</dbReference>
<dbReference type="PRINTS" id="PR00320">
    <property type="entry name" value="GPROTEINBRPT"/>
</dbReference>
<evidence type="ECO:0000259" key="7">
    <source>
        <dbReference type="PROSITE" id="PS51635"/>
    </source>
</evidence>
<dbReference type="EMBL" id="JABSNW010000005">
    <property type="protein sequence ID" value="KAL2887333.1"/>
    <property type="molecule type" value="Genomic_DNA"/>
</dbReference>
<dbReference type="InterPro" id="IPR020472">
    <property type="entry name" value="WD40_PAC1"/>
</dbReference>